<dbReference type="InterPro" id="IPR003593">
    <property type="entry name" value="AAA+_ATPase"/>
</dbReference>
<dbReference type="SMART" id="SM00382">
    <property type="entry name" value="AAA"/>
    <property type="match status" value="1"/>
</dbReference>
<dbReference type="GO" id="GO:0016887">
    <property type="term" value="F:ATP hydrolysis activity"/>
    <property type="evidence" value="ECO:0007669"/>
    <property type="project" value="InterPro"/>
</dbReference>
<proteinExistence type="inferred from homology"/>
<dbReference type="InterPro" id="IPR027417">
    <property type="entry name" value="P-loop_NTPase"/>
</dbReference>
<protein>
    <submittedName>
        <fullName evidence="6">Macrolide ABC transporter ATP-binding protein</fullName>
    </submittedName>
</protein>
<evidence type="ECO:0000313" key="6">
    <source>
        <dbReference type="EMBL" id="OGY90375.1"/>
    </source>
</evidence>
<dbReference type="SUPFAM" id="SSF52540">
    <property type="entry name" value="P-loop containing nucleoside triphosphate hydrolases"/>
    <property type="match status" value="1"/>
</dbReference>
<dbReference type="Gene3D" id="3.40.50.300">
    <property type="entry name" value="P-loop containing nucleotide triphosphate hydrolases"/>
    <property type="match status" value="1"/>
</dbReference>
<dbReference type="InterPro" id="IPR003439">
    <property type="entry name" value="ABC_transporter-like_ATP-bd"/>
</dbReference>
<dbReference type="PROSITE" id="PS50893">
    <property type="entry name" value="ABC_TRANSPORTER_2"/>
    <property type="match status" value="1"/>
</dbReference>
<comment type="caution">
    <text evidence="6">The sequence shown here is derived from an EMBL/GenBank/DDBJ whole genome shotgun (WGS) entry which is preliminary data.</text>
</comment>
<sequence>TPVLHGLNFSVEKGEFVAIMGPSGSGKSTLLHILGFLDHATSGEYLFDGKSARDYSSKEVAHVRNQKMGFVFQAFNLLPRTSVLENVKLPLIYSTVPRHKHDALAKRALNDVGLSHRLEFEPSQLSGGEKQRVAIARALVNNPAVIFADEPTGNLDSQSGTAVMDIIQRLNQDEGHTVVLITHETDTAEHAGRIIRIFDGRIAHDERVTRRRKLYDHIRK</sequence>
<dbReference type="CDD" id="cd03255">
    <property type="entry name" value="ABC_MJ0796_LolCDE_FtsE"/>
    <property type="match status" value="1"/>
</dbReference>
<comment type="similarity">
    <text evidence="1">Belongs to the ABC transporter superfamily.</text>
</comment>
<dbReference type="GO" id="GO:0098796">
    <property type="term" value="C:membrane protein complex"/>
    <property type="evidence" value="ECO:0007669"/>
    <property type="project" value="UniProtKB-ARBA"/>
</dbReference>
<evidence type="ECO:0000256" key="2">
    <source>
        <dbReference type="ARBA" id="ARBA00022448"/>
    </source>
</evidence>
<evidence type="ECO:0000313" key="7">
    <source>
        <dbReference type="Proteomes" id="UP000177817"/>
    </source>
</evidence>
<dbReference type="AlphaFoldDB" id="A0A1G2BMK6"/>
<dbReference type="Pfam" id="PF00005">
    <property type="entry name" value="ABC_tran"/>
    <property type="match status" value="1"/>
</dbReference>
<dbReference type="FunFam" id="3.40.50.300:FF:000032">
    <property type="entry name" value="Export ABC transporter ATP-binding protein"/>
    <property type="match status" value="1"/>
</dbReference>
<dbReference type="InterPro" id="IPR017871">
    <property type="entry name" value="ABC_transporter-like_CS"/>
</dbReference>
<evidence type="ECO:0000256" key="3">
    <source>
        <dbReference type="ARBA" id="ARBA00022741"/>
    </source>
</evidence>
<dbReference type="GO" id="GO:0022857">
    <property type="term" value="F:transmembrane transporter activity"/>
    <property type="evidence" value="ECO:0007669"/>
    <property type="project" value="UniProtKB-ARBA"/>
</dbReference>
<dbReference type="GO" id="GO:0005524">
    <property type="term" value="F:ATP binding"/>
    <property type="evidence" value="ECO:0007669"/>
    <property type="project" value="UniProtKB-KW"/>
</dbReference>
<dbReference type="PROSITE" id="PS00211">
    <property type="entry name" value="ABC_TRANSPORTER_1"/>
    <property type="match status" value="1"/>
</dbReference>
<feature type="non-terminal residue" evidence="6">
    <location>
        <position position="1"/>
    </location>
</feature>
<reference evidence="6 7" key="1">
    <citation type="journal article" date="2016" name="Nat. Commun.">
        <title>Thousands of microbial genomes shed light on interconnected biogeochemical processes in an aquifer system.</title>
        <authorList>
            <person name="Anantharaman K."/>
            <person name="Brown C.T."/>
            <person name="Hug L.A."/>
            <person name="Sharon I."/>
            <person name="Castelle C.J."/>
            <person name="Probst A.J."/>
            <person name="Thomas B.C."/>
            <person name="Singh A."/>
            <person name="Wilkins M.J."/>
            <person name="Karaoz U."/>
            <person name="Brodie E.L."/>
            <person name="Williams K.H."/>
            <person name="Hubbard S.S."/>
            <person name="Banfield J.F."/>
        </authorList>
    </citation>
    <scope>NUCLEOTIDE SEQUENCE [LARGE SCALE GENOMIC DNA]</scope>
</reference>
<keyword evidence="3" id="KW-0547">Nucleotide-binding</keyword>
<dbReference type="InterPro" id="IPR017911">
    <property type="entry name" value="MacB-like_ATP-bd"/>
</dbReference>
<gene>
    <name evidence="6" type="ORF">A2677_01710</name>
</gene>
<dbReference type="Proteomes" id="UP000177817">
    <property type="component" value="Unassembled WGS sequence"/>
</dbReference>
<keyword evidence="4 6" id="KW-0067">ATP-binding</keyword>
<dbReference type="PANTHER" id="PTHR42798">
    <property type="entry name" value="LIPOPROTEIN-RELEASING SYSTEM ATP-BINDING PROTEIN LOLD"/>
    <property type="match status" value="1"/>
</dbReference>
<feature type="domain" description="ABC transporter" evidence="5">
    <location>
        <begin position="1"/>
        <end position="220"/>
    </location>
</feature>
<evidence type="ECO:0000256" key="1">
    <source>
        <dbReference type="ARBA" id="ARBA00005417"/>
    </source>
</evidence>
<dbReference type="EMBL" id="MHKK01000011">
    <property type="protein sequence ID" value="OGY90375.1"/>
    <property type="molecule type" value="Genomic_DNA"/>
</dbReference>
<keyword evidence="2" id="KW-0813">Transport</keyword>
<evidence type="ECO:0000259" key="5">
    <source>
        <dbReference type="PROSITE" id="PS50893"/>
    </source>
</evidence>
<name>A0A1G2BMK6_9BACT</name>
<evidence type="ECO:0000256" key="4">
    <source>
        <dbReference type="ARBA" id="ARBA00022840"/>
    </source>
</evidence>
<dbReference type="PANTHER" id="PTHR42798:SF6">
    <property type="entry name" value="CELL DIVISION ATP-BINDING PROTEIN FTSE"/>
    <property type="match status" value="1"/>
</dbReference>
<organism evidence="6 7">
    <name type="scientific">Candidatus Komeilibacteria bacterium RIFCSPHIGHO2_01_FULL_52_14</name>
    <dbReference type="NCBI Taxonomy" id="1798549"/>
    <lineage>
        <taxon>Bacteria</taxon>
        <taxon>Candidatus Komeiliibacteriota</taxon>
    </lineage>
</organism>
<accession>A0A1G2BMK6</accession>